<dbReference type="RefSeq" id="WP_058929119.1">
    <property type="nucleotide sequence ID" value="NZ_CP013747.1"/>
</dbReference>
<sequence length="69" mass="7175">MAATGGLAMAAIAVVNPYRSLEYLSMGAKSVAAISEMSAPAARDRRRHDHHGADIPVGCGQDLALFLGH</sequence>
<reference evidence="1 2" key="1">
    <citation type="submission" date="2015-12" db="EMBL/GenBank/DDBJ databases">
        <authorList>
            <person name="Shamseldin A."/>
            <person name="Moawad H."/>
            <person name="Abd El-Rahim W.M."/>
            <person name="Sadowsky M.J."/>
        </authorList>
    </citation>
    <scope>NUCLEOTIDE SEQUENCE [LARGE SCALE GENOMIC DNA]</scope>
    <source>
        <strain evidence="1 2">Ar51</strain>
    </source>
</reference>
<dbReference type="AlphaFoldDB" id="A0A0U3NSU7"/>
<evidence type="ECO:0000313" key="2">
    <source>
        <dbReference type="Proteomes" id="UP000065151"/>
    </source>
</evidence>
<proteinExistence type="predicted"/>
<name>A0A0U3NSU7_9MICC</name>
<dbReference type="Proteomes" id="UP000065151">
    <property type="component" value="Chromosome"/>
</dbReference>
<organism evidence="1">
    <name type="scientific">Pseudarthrobacter sulfonivorans</name>
    <dbReference type="NCBI Taxonomy" id="121292"/>
    <lineage>
        <taxon>Bacteria</taxon>
        <taxon>Bacillati</taxon>
        <taxon>Actinomycetota</taxon>
        <taxon>Actinomycetes</taxon>
        <taxon>Micrococcales</taxon>
        <taxon>Micrococcaceae</taxon>
        <taxon>Pseudarthrobacter</taxon>
    </lineage>
</organism>
<protein>
    <submittedName>
        <fullName evidence="1">Uncharacterized protein</fullName>
    </submittedName>
</protein>
<accession>A0A0U3NSU7</accession>
<gene>
    <name evidence="1" type="ORF">AU252_00945</name>
</gene>
<evidence type="ECO:0000313" key="1">
    <source>
        <dbReference type="EMBL" id="ALV39903.1"/>
    </source>
</evidence>
<dbReference type="KEGG" id="psul:AU252_00945"/>
<dbReference type="EMBL" id="CP013747">
    <property type="protein sequence ID" value="ALV39903.1"/>
    <property type="molecule type" value="Genomic_DNA"/>
</dbReference>